<organism evidence="8 9">
    <name type="scientific">Atractosteus spatula</name>
    <name type="common">Alligator gar</name>
    <name type="synonym">Lepisosteus spatula</name>
    <dbReference type="NCBI Taxonomy" id="7917"/>
    <lineage>
        <taxon>Eukaryota</taxon>
        <taxon>Metazoa</taxon>
        <taxon>Chordata</taxon>
        <taxon>Craniata</taxon>
        <taxon>Vertebrata</taxon>
        <taxon>Euteleostomi</taxon>
        <taxon>Actinopterygii</taxon>
        <taxon>Neopterygii</taxon>
        <taxon>Holostei</taxon>
        <taxon>Semionotiformes</taxon>
        <taxon>Lepisosteidae</taxon>
        <taxon>Atractosteus</taxon>
    </lineage>
</organism>
<feature type="non-terminal residue" evidence="8">
    <location>
        <position position="410"/>
    </location>
</feature>
<dbReference type="FunFam" id="3.30.420.40:FF:000148">
    <property type="entry name" value="Actin, alpha skeletal muscle"/>
    <property type="match status" value="1"/>
</dbReference>
<evidence type="ECO:0000313" key="8">
    <source>
        <dbReference type="EMBL" id="MBN3325261.1"/>
    </source>
</evidence>
<evidence type="ECO:0000256" key="5">
    <source>
        <dbReference type="ARBA" id="ARBA00022840"/>
    </source>
</evidence>
<dbReference type="Gene3D" id="3.30.420.40">
    <property type="match status" value="2"/>
</dbReference>
<dbReference type="Gene3D" id="3.90.640.10">
    <property type="entry name" value="Actin, Chain A, domain 4"/>
    <property type="match status" value="1"/>
</dbReference>
<dbReference type="AlphaFoldDB" id="A0A8J7PBC3"/>
<comment type="subcellular location">
    <subcellularLocation>
        <location evidence="1">Cytoplasm</location>
        <location evidence="1">Cytoskeleton</location>
    </subcellularLocation>
</comment>
<protein>
    <submittedName>
        <fullName evidence="8">ACL7A protein</fullName>
    </submittedName>
</protein>
<dbReference type="Proteomes" id="UP000736164">
    <property type="component" value="Unassembled WGS sequence"/>
</dbReference>
<dbReference type="PANTHER" id="PTHR11937">
    <property type="entry name" value="ACTIN"/>
    <property type="match status" value="1"/>
</dbReference>
<dbReference type="GO" id="GO:0005856">
    <property type="term" value="C:cytoskeleton"/>
    <property type="evidence" value="ECO:0007669"/>
    <property type="project" value="UniProtKB-SubCell"/>
</dbReference>
<dbReference type="EMBL" id="JAAWVO010075039">
    <property type="protein sequence ID" value="MBN3325261.1"/>
    <property type="molecule type" value="Genomic_DNA"/>
</dbReference>
<dbReference type="SUPFAM" id="SSF53067">
    <property type="entry name" value="Actin-like ATPase domain"/>
    <property type="match status" value="2"/>
</dbReference>
<dbReference type="SMART" id="SM00268">
    <property type="entry name" value="ACTIN"/>
    <property type="match status" value="1"/>
</dbReference>
<keyword evidence="9" id="KW-1185">Reference proteome</keyword>
<accession>A0A8J7PBC3</accession>
<evidence type="ECO:0000256" key="4">
    <source>
        <dbReference type="ARBA" id="ARBA00022741"/>
    </source>
</evidence>
<keyword evidence="5" id="KW-0067">ATP-binding</keyword>
<dbReference type="Pfam" id="PF00022">
    <property type="entry name" value="Actin"/>
    <property type="match status" value="1"/>
</dbReference>
<comment type="similarity">
    <text evidence="2 7">Belongs to the actin family.</text>
</comment>
<evidence type="ECO:0000256" key="1">
    <source>
        <dbReference type="ARBA" id="ARBA00004245"/>
    </source>
</evidence>
<dbReference type="GO" id="GO:0005524">
    <property type="term" value="F:ATP binding"/>
    <property type="evidence" value="ECO:0007669"/>
    <property type="project" value="UniProtKB-KW"/>
</dbReference>
<dbReference type="FunFam" id="3.90.640.10:FF:000007">
    <property type="entry name" value="Actin like 7B"/>
    <property type="match status" value="1"/>
</dbReference>
<name>A0A8J7PBC3_ATRSP</name>
<sequence>MAPITPTKGPAKVAKLIKINSNEGPSAPDKHPVPKSRQRVVVKRTKAVIIDLGTGYLKAGFAGQPGPSCVIPSAVGVTRRRSDLAGFSRRESFVGKELLQRPDLEWTAPLQHGIVTDWEAVERLWEYVFQQELQVPFEEHAVLVSDPPLSPTTNREKFAELMFETFSIPAIHIAYQSVLSLYSYGRTTGIVLESGHGCSYAVPIHDGYHMPSHTGRVDYGGQSLDAYLLSMLQNSGKTIPDNLHSIVEDIKKKCCYISIDTDHEMSSDENDYSVDYELPDGHLISIGKERFACPEALFQPIALGSREPGLQTMVMNCINKCDIQIKKDLLKNIVVCGGSTMFQGFPERLQYELDKIAPKSEAAVVAVPERNYAVWRGGSILASLQAFQSLWVRKEEYEERGPFIIYRKCF</sequence>
<feature type="non-terminal residue" evidence="8">
    <location>
        <position position="1"/>
    </location>
</feature>
<evidence type="ECO:0000256" key="2">
    <source>
        <dbReference type="ARBA" id="ARBA00006752"/>
    </source>
</evidence>
<keyword evidence="4" id="KW-0547">Nucleotide-binding</keyword>
<dbReference type="InterPro" id="IPR043129">
    <property type="entry name" value="ATPase_NBD"/>
</dbReference>
<reference evidence="8" key="1">
    <citation type="journal article" date="2021" name="Cell">
        <title>Tracing the genetic footprints of vertebrate landing in non-teleost ray-finned fishes.</title>
        <authorList>
            <person name="Bi X."/>
            <person name="Wang K."/>
            <person name="Yang L."/>
            <person name="Pan H."/>
            <person name="Jiang H."/>
            <person name="Wei Q."/>
            <person name="Fang M."/>
            <person name="Yu H."/>
            <person name="Zhu C."/>
            <person name="Cai Y."/>
            <person name="He Y."/>
            <person name="Gan X."/>
            <person name="Zeng H."/>
            <person name="Yu D."/>
            <person name="Zhu Y."/>
            <person name="Jiang H."/>
            <person name="Qiu Q."/>
            <person name="Yang H."/>
            <person name="Zhang Y.E."/>
            <person name="Wang W."/>
            <person name="Zhu M."/>
            <person name="He S."/>
            <person name="Zhang G."/>
        </authorList>
    </citation>
    <scope>NUCLEOTIDE SEQUENCE</scope>
    <source>
        <strain evidence="8">Allg_001</strain>
    </source>
</reference>
<keyword evidence="6" id="KW-0206">Cytoskeleton</keyword>
<evidence type="ECO:0000313" key="9">
    <source>
        <dbReference type="Proteomes" id="UP000736164"/>
    </source>
</evidence>
<gene>
    <name evidence="8" type="primary">Actl7a</name>
    <name evidence="8" type="ORF">GTO95_0005789</name>
</gene>
<dbReference type="PRINTS" id="PR00190">
    <property type="entry name" value="ACTIN"/>
</dbReference>
<comment type="caution">
    <text evidence="8">The sequence shown here is derived from an EMBL/GenBank/DDBJ whole genome shotgun (WGS) entry which is preliminary data.</text>
</comment>
<evidence type="ECO:0000256" key="6">
    <source>
        <dbReference type="ARBA" id="ARBA00023212"/>
    </source>
</evidence>
<dbReference type="InterPro" id="IPR004000">
    <property type="entry name" value="Actin"/>
</dbReference>
<proteinExistence type="inferred from homology"/>
<evidence type="ECO:0000256" key="7">
    <source>
        <dbReference type="RuleBase" id="RU000487"/>
    </source>
</evidence>
<keyword evidence="3" id="KW-0963">Cytoplasm</keyword>
<evidence type="ECO:0000256" key="3">
    <source>
        <dbReference type="ARBA" id="ARBA00022490"/>
    </source>
</evidence>